<dbReference type="Gene3D" id="1.25.40.10">
    <property type="entry name" value="Tetratricopeptide repeat domain"/>
    <property type="match status" value="1"/>
</dbReference>
<comment type="caution">
    <text evidence="3">The sequence shown here is derived from an EMBL/GenBank/DDBJ whole genome shotgun (WGS) entry which is preliminary data.</text>
</comment>
<dbReference type="Pfam" id="PF08238">
    <property type="entry name" value="Sel1"/>
    <property type="match status" value="2"/>
</dbReference>
<name>A0A931MTY6_9BACI</name>
<evidence type="ECO:0000256" key="1">
    <source>
        <dbReference type="SAM" id="Coils"/>
    </source>
</evidence>
<dbReference type="SUPFAM" id="SSF81901">
    <property type="entry name" value="HCP-like"/>
    <property type="match status" value="1"/>
</dbReference>
<dbReference type="AlphaFoldDB" id="A0A931MTY6"/>
<sequence length="417" mass="47899">MSKGYIYVLMNPSMEGVVKIGKTTREPEERMKELQSTGVPTPFSLVYKEWFADCNYAENALHEILSESRLSNNREFFDLPVHEVIPIIQNLAGKHNGEENFQSNNSHKETDGEDESVVELRNALFEQGIASFFGENDTIEDHEEAARLLKKSAKLGHVGAMLNVGFLYRDGNGVKKDIPTALNFFKKVANKGDVEGYALMAKTYSWIDQIQNSGKCWRMYFENIKAHDLYDDDIYYLYDYLSFSLMHDKELSYTNFLELFRNDIIKVGKAKLRNAIKARNMSKINSMVEETKKAQEEYLKAEEKVEVYEKVNEFLKNNLISTTSIDDYKDQVLDITEVNGDNVIFYRSTDTIKVGDYLEITGIENTFETKVNNIFINEEFYESVEPSNDVLAIFVSESDSHSLEPFGRNGGWGRIIQ</sequence>
<keyword evidence="4" id="KW-1185">Reference proteome</keyword>
<dbReference type="PANTHER" id="PTHR11102:SF160">
    <property type="entry name" value="ERAD-ASSOCIATED E3 UBIQUITIN-PROTEIN LIGASE COMPONENT HRD3"/>
    <property type="match status" value="1"/>
</dbReference>
<dbReference type="SMART" id="SM00974">
    <property type="entry name" value="T5orf172"/>
    <property type="match status" value="1"/>
</dbReference>
<feature type="domain" description="Bacteriophage T5 Orf172 DNA-binding" evidence="2">
    <location>
        <begin position="12"/>
        <end position="91"/>
    </location>
</feature>
<dbReference type="InterPro" id="IPR011990">
    <property type="entry name" value="TPR-like_helical_dom_sf"/>
</dbReference>
<dbReference type="Proteomes" id="UP000614490">
    <property type="component" value="Unassembled WGS sequence"/>
</dbReference>
<dbReference type="InterPro" id="IPR050767">
    <property type="entry name" value="Sel1_AlgK"/>
</dbReference>
<dbReference type="EMBL" id="JADZSC010000001">
    <property type="protein sequence ID" value="MBH0228839.1"/>
    <property type="molecule type" value="Genomic_DNA"/>
</dbReference>
<dbReference type="RefSeq" id="WP_197315483.1">
    <property type="nucleotide sequence ID" value="NZ_JADZSC010000001.1"/>
</dbReference>
<evidence type="ECO:0000259" key="2">
    <source>
        <dbReference type="SMART" id="SM00974"/>
    </source>
</evidence>
<dbReference type="Pfam" id="PF10544">
    <property type="entry name" value="T5orf172"/>
    <property type="match status" value="1"/>
</dbReference>
<accession>A0A931MTY6</accession>
<organism evidence="3 4">
    <name type="scientific">Halobacillus yeomjeoni</name>
    <dbReference type="NCBI Taxonomy" id="311194"/>
    <lineage>
        <taxon>Bacteria</taxon>
        <taxon>Bacillati</taxon>
        <taxon>Bacillota</taxon>
        <taxon>Bacilli</taxon>
        <taxon>Bacillales</taxon>
        <taxon>Bacillaceae</taxon>
        <taxon>Halobacillus</taxon>
    </lineage>
</organism>
<feature type="coiled-coil region" evidence="1">
    <location>
        <begin position="284"/>
        <end position="318"/>
    </location>
</feature>
<dbReference type="SMART" id="SM00671">
    <property type="entry name" value="SEL1"/>
    <property type="match status" value="2"/>
</dbReference>
<proteinExistence type="predicted"/>
<evidence type="ECO:0000313" key="3">
    <source>
        <dbReference type="EMBL" id="MBH0228839.1"/>
    </source>
</evidence>
<dbReference type="PANTHER" id="PTHR11102">
    <property type="entry name" value="SEL-1-LIKE PROTEIN"/>
    <property type="match status" value="1"/>
</dbReference>
<keyword evidence="1" id="KW-0175">Coiled coil</keyword>
<gene>
    <name evidence="3" type="ORF">H0267_01325</name>
</gene>
<protein>
    <submittedName>
        <fullName evidence="3">GIY-YIG nuclease family protein</fullName>
    </submittedName>
</protein>
<dbReference type="InterPro" id="IPR018306">
    <property type="entry name" value="Phage_T5_Orf172_DNA-bd"/>
</dbReference>
<dbReference type="InterPro" id="IPR006597">
    <property type="entry name" value="Sel1-like"/>
</dbReference>
<reference evidence="3 4" key="1">
    <citation type="journal article" date="2005" name="Int. J. Syst. Evol. Microbiol.">
        <title>Halobacillus yeomjeoni sp. nov., isolated from a marine solar saltern in Korea.</title>
        <authorList>
            <person name="Yoon J.H."/>
            <person name="Kang S.J."/>
            <person name="Lee C.H."/>
            <person name="Oh H.W."/>
            <person name="Oh T.K."/>
        </authorList>
    </citation>
    <scope>NUCLEOTIDE SEQUENCE [LARGE SCALE GENOMIC DNA]</scope>
    <source>
        <strain evidence="3 4">KCTC 3957</strain>
    </source>
</reference>
<evidence type="ECO:0000313" key="4">
    <source>
        <dbReference type="Proteomes" id="UP000614490"/>
    </source>
</evidence>